<keyword evidence="2" id="KW-1185">Reference proteome</keyword>
<name>A0A0C2FRQ3_9PEZI</name>
<gene>
    <name evidence="1" type="ORF">SPBR_04283</name>
</gene>
<reference evidence="1 2" key="1">
    <citation type="journal article" date="2014" name="BMC Genomics">
        <title>Comparative genomics of the major fungal agents of human and animal Sporotrichosis: Sporothrix schenckii and Sporothrix brasiliensis.</title>
        <authorList>
            <person name="Teixeira M.M."/>
            <person name="de Almeida L.G."/>
            <person name="Kubitschek-Barreira P."/>
            <person name="Alves F.L."/>
            <person name="Kioshima E.S."/>
            <person name="Abadio A.K."/>
            <person name="Fernandes L."/>
            <person name="Derengowski L.S."/>
            <person name="Ferreira K.S."/>
            <person name="Souza R.C."/>
            <person name="Ruiz J.C."/>
            <person name="de Andrade N.C."/>
            <person name="Paes H.C."/>
            <person name="Nicola A.M."/>
            <person name="Albuquerque P."/>
            <person name="Gerber A.L."/>
            <person name="Martins V.P."/>
            <person name="Peconick L.D."/>
            <person name="Neto A.V."/>
            <person name="Chaucanez C.B."/>
            <person name="Silva P.A."/>
            <person name="Cunha O.L."/>
            <person name="de Oliveira F.F."/>
            <person name="dos Santos T.C."/>
            <person name="Barros A.L."/>
            <person name="Soares M.A."/>
            <person name="de Oliveira L.M."/>
            <person name="Marini M.M."/>
            <person name="Villalobos-Duno H."/>
            <person name="Cunha M.M."/>
            <person name="de Hoog S."/>
            <person name="da Silveira J.F."/>
            <person name="Henrissat B."/>
            <person name="Nino-Vega G.A."/>
            <person name="Cisalpino P.S."/>
            <person name="Mora-Montes H.M."/>
            <person name="Almeida S.R."/>
            <person name="Stajich J.E."/>
            <person name="Lopes-Bezerra L.M."/>
            <person name="Vasconcelos A.T."/>
            <person name="Felipe M.S."/>
        </authorList>
    </citation>
    <scope>NUCLEOTIDE SEQUENCE [LARGE SCALE GENOMIC DNA]</scope>
    <source>
        <strain evidence="1 2">5110</strain>
    </source>
</reference>
<dbReference type="HOGENOM" id="CLU_660847_0_0_1"/>
<dbReference type="AlphaFoldDB" id="A0A0C2FRQ3"/>
<dbReference type="RefSeq" id="XP_040621663.1">
    <property type="nucleotide sequence ID" value="XM_040762566.1"/>
</dbReference>
<protein>
    <recommendedName>
        <fullName evidence="3">HNH nuclease domain-containing protein</fullName>
    </recommendedName>
</protein>
<comment type="caution">
    <text evidence="1">The sequence shown here is derived from an EMBL/GenBank/DDBJ whole genome shotgun (WGS) entry which is preliminary data.</text>
</comment>
<evidence type="ECO:0008006" key="3">
    <source>
        <dbReference type="Google" id="ProtNLM"/>
    </source>
</evidence>
<dbReference type="VEuPathDB" id="FungiDB:SPBR_04283"/>
<proteinExistence type="predicted"/>
<dbReference type="OrthoDB" id="3545258at2759"/>
<organism evidence="1 2">
    <name type="scientific">Sporothrix brasiliensis 5110</name>
    <dbReference type="NCBI Taxonomy" id="1398154"/>
    <lineage>
        <taxon>Eukaryota</taxon>
        <taxon>Fungi</taxon>
        <taxon>Dikarya</taxon>
        <taxon>Ascomycota</taxon>
        <taxon>Pezizomycotina</taxon>
        <taxon>Sordariomycetes</taxon>
        <taxon>Sordariomycetidae</taxon>
        <taxon>Ophiostomatales</taxon>
        <taxon>Ophiostomataceae</taxon>
        <taxon>Sporothrix</taxon>
    </lineage>
</organism>
<evidence type="ECO:0000313" key="1">
    <source>
        <dbReference type="EMBL" id="KIH93653.1"/>
    </source>
</evidence>
<sequence length="416" mass="47137">MNISVNFIGNRPINWDPREDPPSTTARGEAIVASKDDGNSLTDDDVRKGFTEFLTAKGEERRPRADDEDIELPASQRLARTALLGILANPSVRIPELTVAYIRFIFQVHNLTGTLQDNMRQFYADIFDVLRSRIDSCARGWLEKSHQAGEVVDRVAQRRVPTWYNNRCFLSGSIDPRGAPIVPVRAKRADLSETWSYLRHFWPMKDIEELVVAGAESRNILPLNAHAHVMWDRFRFALRPIQHPTAPPERGMYVQLVWLNQNDDNDGTNSCFVADDWNHAKYGGISDYRRDQCPPIRHGDVYELLTSDPDTYPLPSEYFLQLQFGVHKILAGIRAAGALREIFGGEPPQDPGLDPIEAGYDVHVPLLWQVLLEDALREGVLDEEQVALWSKAFIREQIQIALALGIDLPETETHSP</sequence>
<dbReference type="EMBL" id="AWTV01000005">
    <property type="protein sequence ID" value="KIH93653.1"/>
    <property type="molecule type" value="Genomic_DNA"/>
</dbReference>
<accession>A0A0C2FRQ3</accession>
<dbReference type="GeneID" id="63677487"/>
<dbReference type="Proteomes" id="UP000031575">
    <property type="component" value="Unassembled WGS sequence"/>
</dbReference>
<evidence type="ECO:0000313" key="2">
    <source>
        <dbReference type="Proteomes" id="UP000031575"/>
    </source>
</evidence>